<gene>
    <name evidence="1" type="primary">ytxJ</name>
    <name evidence="1" type="ORF">GCM10010917_02860</name>
</gene>
<evidence type="ECO:0000313" key="1">
    <source>
        <dbReference type="EMBL" id="GGA21583.1"/>
    </source>
</evidence>
<dbReference type="Pfam" id="PF11009">
    <property type="entry name" value="BrxC"/>
    <property type="match status" value="1"/>
</dbReference>
<dbReference type="SUPFAM" id="SSF52833">
    <property type="entry name" value="Thioredoxin-like"/>
    <property type="match status" value="1"/>
</dbReference>
<name>A0ABQ1FLR5_9BACL</name>
<evidence type="ECO:0008006" key="3">
    <source>
        <dbReference type="Google" id="ProtNLM"/>
    </source>
</evidence>
<evidence type="ECO:0000313" key="2">
    <source>
        <dbReference type="Proteomes" id="UP000609323"/>
    </source>
</evidence>
<protein>
    <recommendedName>
        <fullName evidence="3">General stress protein</fullName>
    </recommendedName>
</protein>
<dbReference type="InterPro" id="IPR036249">
    <property type="entry name" value="Thioredoxin-like_sf"/>
</dbReference>
<sequence>MSALTKITSTEQLQNVLNSSSDRPVLLFKHSTRCPISARANQEVLKYLGEQPNENVTYGLIHVVEDRPVSLKAADLLQVKHESPQAILIEDGRAVWNTSHSGITANVLKEILQK</sequence>
<dbReference type="InterPro" id="IPR022551">
    <property type="entry name" value="BrxC"/>
</dbReference>
<accession>A0ABQ1FLR5</accession>
<dbReference type="EMBL" id="BMHF01000001">
    <property type="protein sequence ID" value="GGA21583.1"/>
    <property type="molecule type" value="Genomic_DNA"/>
</dbReference>
<proteinExistence type="predicted"/>
<keyword evidence="2" id="KW-1185">Reference proteome</keyword>
<reference evidence="2" key="1">
    <citation type="journal article" date="2019" name="Int. J. Syst. Evol. Microbiol.">
        <title>The Global Catalogue of Microorganisms (GCM) 10K type strain sequencing project: providing services to taxonomists for standard genome sequencing and annotation.</title>
        <authorList>
            <consortium name="The Broad Institute Genomics Platform"/>
            <consortium name="The Broad Institute Genome Sequencing Center for Infectious Disease"/>
            <person name="Wu L."/>
            <person name="Ma J."/>
        </authorList>
    </citation>
    <scope>NUCLEOTIDE SEQUENCE [LARGE SCALE GENOMIC DNA]</scope>
    <source>
        <strain evidence="2">CGMCC 1.15044</strain>
    </source>
</reference>
<organism evidence="1 2">
    <name type="scientific">Paenibacillus physcomitrellae</name>
    <dbReference type="NCBI Taxonomy" id="1619311"/>
    <lineage>
        <taxon>Bacteria</taxon>
        <taxon>Bacillati</taxon>
        <taxon>Bacillota</taxon>
        <taxon>Bacilli</taxon>
        <taxon>Bacillales</taxon>
        <taxon>Paenibacillaceae</taxon>
        <taxon>Paenibacillus</taxon>
    </lineage>
</organism>
<comment type="caution">
    <text evidence="1">The sequence shown here is derived from an EMBL/GenBank/DDBJ whole genome shotgun (WGS) entry which is preliminary data.</text>
</comment>
<dbReference type="NCBIfam" id="TIGR04019">
    <property type="entry name" value="B_thiol_YtxJ"/>
    <property type="match status" value="1"/>
</dbReference>
<dbReference type="Proteomes" id="UP000609323">
    <property type="component" value="Unassembled WGS sequence"/>
</dbReference>
<dbReference type="RefSeq" id="WP_094093494.1">
    <property type="nucleotide sequence ID" value="NZ_BMHF01000001.1"/>
</dbReference>
<dbReference type="Gene3D" id="3.40.30.10">
    <property type="entry name" value="Glutaredoxin"/>
    <property type="match status" value="1"/>
</dbReference>